<reference evidence="7 8" key="1">
    <citation type="submission" date="2017-02" db="EMBL/GenBank/DDBJ databases">
        <authorList>
            <person name="Peterson S.W."/>
        </authorList>
    </citation>
    <scope>NUCLEOTIDE SEQUENCE [LARGE SCALE GENOMIC DNA]</scope>
    <source>
        <strain evidence="7 8">M1</strain>
    </source>
</reference>
<dbReference type="InterPro" id="IPR013324">
    <property type="entry name" value="RNA_pol_sigma_r3/r4-like"/>
</dbReference>
<feature type="domain" description="Sugar-binding" evidence="6">
    <location>
        <begin position="60"/>
        <end position="310"/>
    </location>
</feature>
<accession>A0A1T5MBX3</accession>
<keyword evidence="2" id="KW-0805">Transcription regulation</keyword>
<dbReference type="InterPro" id="IPR007324">
    <property type="entry name" value="Sugar-bd_dom_put"/>
</dbReference>
<feature type="domain" description="HTH arsR-type" evidence="5">
    <location>
        <begin position="20"/>
        <end position="53"/>
    </location>
</feature>
<proteinExistence type="inferred from homology"/>
<dbReference type="GO" id="GO:0030246">
    <property type="term" value="F:carbohydrate binding"/>
    <property type="evidence" value="ECO:0007669"/>
    <property type="project" value="InterPro"/>
</dbReference>
<evidence type="ECO:0000256" key="1">
    <source>
        <dbReference type="ARBA" id="ARBA00010466"/>
    </source>
</evidence>
<evidence type="ECO:0000256" key="2">
    <source>
        <dbReference type="ARBA" id="ARBA00023015"/>
    </source>
</evidence>
<evidence type="ECO:0000256" key="3">
    <source>
        <dbReference type="ARBA" id="ARBA00023125"/>
    </source>
</evidence>
<evidence type="ECO:0000259" key="6">
    <source>
        <dbReference type="Pfam" id="PF04198"/>
    </source>
</evidence>
<evidence type="ECO:0000256" key="4">
    <source>
        <dbReference type="ARBA" id="ARBA00023163"/>
    </source>
</evidence>
<gene>
    <name evidence="7" type="ORF">SAMN02194393_04417</name>
</gene>
<dbReference type="InterPro" id="IPR051054">
    <property type="entry name" value="SorC_transcr_regulators"/>
</dbReference>
<dbReference type="GO" id="GO:0003677">
    <property type="term" value="F:DNA binding"/>
    <property type="evidence" value="ECO:0007669"/>
    <property type="project" value="UniProtKB-KW"/>
</dbReference>
<evidence type="ECO:0000313" key="7">
    <source>
        <dbReference type="EMBL" id="SKC85675.1"/>
    </source>
</evidence>
<dbReference type="Gene3D" id="1.10.10.60">
    <property type="entry name" value="Homeodomain-like"/>
    <property type="match status" value="1"/>
</dbReference>
<evidence type="ECO:0000259" key="5">
    <source>
        <dbReference type="Pfam" id="PF01022"/>
    </source>
</evidence>
<evidence type="ECO:0000313" key="8">
    <source>
        <dbReference type="Proteomes" id="UP000190285"/>
    </source>
</evidence>
<dbReference type="EMBL" id="FUZT01000013">
    <property type="protein sequence ID" value="SKC85675.1"/>
    <property type="molecule type" value="Genomic_DNA"/>
</dbReference>
<keyword evidence="8" id="KW-1185">Reference proteome</keyword>
<protein>
    <submittedName>
        <fullName evidence="7">DNA-binding transcriptional regulator LsrR, DeoR family</fullName>
    </submittedName>
</protein>
<dbReference type="STRING" id="36842.SAMN02194393_04417"/>
<comment type="similarity">
    <text evidence="1">Belongs to the SorC transcriptional regulatory family.</text>
</comment>
<dbReference type="PANTHER" id="PTHR34294">
    <property type="entry name" value="TRANSCRIPTIONAL REGULATOR-RELATED"/>
    <property type="match status" value="1"/>
</dbReference>
<dbReference type="AlphaFoldDB" id="A0A1T5MBX3"/>
<keyword evidence="3 7" id="KW-0238">DNA-binding</keyword>
<dbReference type="SUPFAM" id="SSF100950">
    <property type="entry name" value="NagB/RpiA/CoA transferase-like"/>
    <property type="match status" value="1"/>
</dbReference>
<sequence length="314" mass="35632">MITDENEVLKLVEVARMYYEENMTQSDIAKKLKVSRPLVSKMLRKAREMGIVHIQIKSPYINNSLLMGQLINLFNLRGGIIVPKANTEYLTQQLILNHAFNYVRDILPDVKALGLGWGYTLGELMEKIERSEMSSNYQGAVCPLIGNASIPNRGYHPNELTRVFAEKSGFKPYYLYAPAFPATLQERDLFINTDNYREIYQLWSKLDNIIISIGSYPSVPDQATALRFGKALTERKAVGMILSYYFDKEGNIIEGENDYAIHIPLDKIREVKKVVGICSSSSSIQSVYGALRTGYITHLITDEKTAIDLIKFKI</sequence>
<organism evidence="7 8">
    <name type="scientific">Maledivibacter halophilus</name>
    <dbReference type="NCBI Taxonomy" id="36842"/>
    <lineage>
        <taxon>Bacteria</taxon>
        <taxon>Bacillati</taxon>
        <taxon>Bacillota</taxon>
        <taxon>Clostridia</taxon>
        <taxon>Peptostreptococcales</taxon>
        <taxon>Caminicellaceae</taxon>
        <taxon>Maledivibacter</taxon>
    </lineage>
</organism>
<dbReference type="SUPFAM" id="SSF88659">
    <property type="entry name" value="Sigma3 and sigma4 domains of RNA polymerase sigma factors"/>
    <property type="match status" value="1"/>
</dbReference>
<dbReference type="Pfam" id="PF04198">
    <property type="entry name" value="Sugar-bind"/>
    <property type="match status" value="1"/>
</dbReference>
<dbReference type="OrthoDB" id="58802at2"/>
<keyword evidence="4" id="KW-0804">Transcription</keyword>
<dbReference type="Proteomes" id="UP000190285">
    <property type="component" value="Unassembled WGS sequence"/>
</dbReference>
<name>A0A1T5MBX3_9FIRM</name>
<dbReference type="PANTHER" id="PTHR34294:SF1">
    <property type="entry name" value="TRANSCRIPTIONAL REGULATOR LSRR"/>
    <property type="match status" value="1"/>
</dbReference>
<dbReference type="Gene3D" id="3.40.50.1360">
    <property type="match status" value="1"/>
</dbReference>
<dbReference type="RefSeq" id="WP_079494737.1">
    <property type="nucleotide sequence ID" value="NZ_FUZT01000013.1"/>
</dbReference>
<dbReference type="InterPro" id="IPR037171">
    <property type="entry name" value="NagB/RpiA_transferase-like"/>
</dbReference>
<dbReference type="InterPro" id="IPR001845">
    <property type="entry name" value="HTH_ArsR_DNA-bd_dom"/>
</dbReference>
<dbReference type="Pfam" id="PF01022">
    <property type="entry name" value="HTH_5"/>
    <property type="match status" value="1"/>
</dbReference>